<dbReference type="PANTHER" id="PTHR30069">
    <property type="entry name" value="TONB-DEPENDENT OUTER MEMBRANE RECEPTOR"/>
    <property type="match status" value="1"/>
</dbReference>
<dbReference type="InterPro" id="IPR036942">
    <property type="entry name" value="Beta-barrel_TonB_sf"/>
</dbReference>
<evidence type="ECO:0000256" key="8">
    <source>
        <dbReference type="SAM" id="SignalP"/>
    </source>
</evidence>
<proteinExistence type="predicted"/>
<sequence>MKFQMKTNPLIICSVLMLGVSTGLFAQDKKEGNIQNDDIILEKERKIVLQPQISRNFEPLNEIENTQKGRKMKYEFFDRKWDATSNTLLTTTVIGPREGDELVSSFGPKFKNLVKIGAGNYGHTLLNGHFGFTPKENQFQGVYINHDANRRGPVSMGNSSRNENEAKVYSKTFTGNYFLDGQISFKRTENNYYGRPEEVFASVPFIKDLDIAYNKFNYSGSISNSKKDVKWDYIATSGLTYLTNSYTSKEWIWDSKLQGILRVTDNFSAYLTGEMNMSENTFAFVNNRRELYRVKPTFLYKNNRLAVTGGLNIVNEKDANISLNKTRLFPLLKVDFKPTDFLHVFVGLGGETYFNSYNQFTSENNWLAPRLAPNLQNTTQSSNIYGGIKGSNERNLDFELKFGYSEYNNLAMFLNSTADPSHFELIYANTKVEKSAKVFNMSGQVNYQTFDKVLSILKYDFNTYQDLVYDAADLSTIDKPIHRPMMNLSFTNSITFKDKIIVSPDLFYISGLYSFEKSLTPMAEQMDDIIDLNLKVNYLITKKFNISVSANNLMGKNYQRYLNYKSQGLNYTVGVAYSF</sequence>
<dbReference type="Gene3D" id="2.40.170.20">
    <property type="entry name" value="TonB-dependent receptor, beta-barrel domain"/>
    <property type="match status" value="1"/>
</dbReference>
<keyword evidence="4" id="KW-0812">Transmembrane</keyword>
<dbReference type="PANTHER" id="PTHR30069:SF29">
    <property type="entry name" value="HEMOGLOBIN AND HEMOGLOBIN-HAPTOGLOBIN-BINDING PROTEIN 1-RELATED"/>
    <property type="match status" value="1"/>
</dbReference>
<keyword evidence="6" id="KW-0472">Membrane</keyword>
<reference evidence="9 10" key="1">
    <citation type="submission" date="2024-03" db="EMBL/GenBank/DDBJ databases">
        <title>Aquirufa genome sequencing.</title>
        <authorList>
            <person name="Pitt A."/>
            <person name="Hahn M.W."/>
        </authorList>
    </citation>
    <scope>NUCLEOTIDE SEQUENCE [LARGE SCALE GENOMIC DNA]</scope>
    <source>
        <strain evidence="9 10">PLAD-142S6K</strain>
    </source>
</reference>
<name>A0ABW6D0B3_9BACT</name>
<comment type="caution">
    <text evidence="9">The sequence shown here is derived from an EMBL/GenBank/DDBJ whole genome shotgun (WGS) entry which is preliminary data.</text>
</comment>
<evidence type="ECO:0000256" key="4">
    <source>
        <dbReference type="ARBA" id="ARBA00022692"/>
    </source>
</evidence>
<keyword evidence="3" id="KW-1134">Transmembrane beta strand</keyword>
<evidence type="ECO:0000256" key="1">
    <source>
        <dbReference type="ARBA" id="ARBA00004571"/>
    </source>
</evidence>
<keyword evidence="5 8" id="KW-0732">Signal</keyword>
<organism evidence="9 10">
    <name type="scientific">Aquirufa echingensis</name>
    <dbReference type="NCBI Taxonomy" id="3096516"/>
    <lineage>
        <taxon>Bacteria</taxon>
        <taxon>Pseudomonadati</taxon>
        <taxon>Bacteroidota</taxon>
        <taxon>Cytophagia</taxon>
        <taxon>Cytophagales</taxon>
        <taxon>Flectobacillaceae</taxon>
        <taxon>Aquirufa</taxon>
    </lineage>
</organism>
<evidence type="ECO:0000313" key="10">
    <source>
        <dbReference type="Proteomes" id="UP001598114"/>
    </source>
</evidence>
<dbReference type="Proteomes" id="UP001598114">
    <property type="component" value="Unassembled WGS sequence"/>
</dbReference>
<dbReference type="RefSeq" id="WP_377977087.1">
    <property type="nucleotide sequence ID" value="NZ_JBBKYA010000005.1"/>
</dbReference>
<evidence type="ECO:0000256" key="7">
    <source>
        <dbReference type="ARBA" id="ARBA00023237"/>
    </source>
</evidence>
<protein>
    <recommendedName>
        <fullName evidence="11">TonB-dependent receptor</fullName>
    </recommendedName>
</protein>
<evidence type="ECO:0000256" key="5">
    <source>
        <dbReference type="ARBA" id="ARBA00022729"/>
    </source>
</evidence>
<dbReference type="InterPro" id="IPR039426">
    <property type="entry name" value="TonB-dep_rcpt-like"/>
</dbReference>
<evidence type="ECO:0008006" key="11">
    <source>
        <dbReference type="Google" id="ProtNLM"/>
    </source>
</evidence>
<evidence type="ECO:0000256" key="3">
    <source>
        <dbReference type="ARBA" id="ARBA00022452"/>
    </source>
</evidence>
<gene>
    <name evidence="9" type="ORF">SKC38_10435</name>
</gene>
<dbReference type="EMBL" id="JBBKYA010000005">
    <property type="protein sequence ID" value="MFD3276643.1"/>
    <property type="molecule type" value="Genomic_DNA"/>
</dbReference>
<feature type="signal peptide" evidence="8">
    <location>
        <begin position="1"/>
        <end position="26"/>
    </location>
</feature>
<keyword evidence="7" id="KW-0998">Cell outer membrane</keyword>
<feature type="chain" id="PRO_5047148813" description="TonB-dependent receptor" evidence="8">
    <location>
        <begin position="27"/>
        <end position="579"/>
    </location>
</feature>
<keyword evidence="2" id="KW-0813">Transport</keyword>
<evidence type="ECO:0000313" key="9">
    <source>
        <dbReference type="EMBL" id="MFD3276643.1"/>
    </source>
</evidence>
<keyword evidence="10" id="KW-1185">Reference proteome</keyword>
<comment type="subcellular location">
    <subcellularLocation>
        <location evidence="1">Cell outer membrane</location>
        <topology evidence="1">Multi-pass membrane protein</topology>
    </subcellularLocation>
</comment>
<accession>A0ABW6D0B3</accession>
<evidence type="ECO:0000256" key="6">
    <source>
        <dbReference type="ARBA" id="ARBA00023136"/>
    </source>
</evidence>
<dbReference type="SUPFAM" id="SSF56935">
    <property type="entry name" value="Porins"/>
    <property type="match status" value="1"/>
</dbReference>
<evidence type="ECO:0000256" key="2">
    <source>
        <dbReference type="ARBA" id="ARBA00022448"/>
    </source>
</evidence>